<dbReference type="Proteomes" id="UP000682134">
    <property type="component" value="Unassembled WGS sequence"/>
</dbReference>
<name>A0A940SLI2_9BACI</name>
<dbReference type="PANTHER" id="PTHR33406:SF6">
    <property type="entry name" value="MEMBRANE PROTEIN YDGH-RELATED"/>
    <property type="match status" value="1"/>
</dbReference>
<sequence>MSFFVKSKYLIATIWIILAAALAFIAPSLSSLIKEKGTLTLPASSQVMKAQKIQEAHGMDPKNTKQFVIVFHKNSELTKADKDTIKGVIDKLNEKMESIGLQSIANSIDELGLKSTLETNDGKTLFLTGFLNVKNKNISKLYNELKSISSVKGMERYVSGTIFVDDQANKQNEEGLKKGLIISVIATTIIALLITRKVFVIISVYIMTILNFLVSASIYNVLVDNGTLPITNVTPLALGIGSFLLSVISVFGLYYRVVSIFSTNKSNEESFILALQEKHYSLFVSHLVFASLSFGLTYTTFQITKSLSILAILGVVSYLVSVTFLPALFAIFGKLLSFPGAKSSTYARWQKWNSAITKRGSIFVLIAFVIAAPIVGFYKQAVAYSTADGLPNTDAAKGSRVIANEFGEGTTTPLKIVLDNPNGWNNVAGMTSIEALSRSLSHIDGVKSIRSATRPFSSELDPLMLVSQATTLKDGLGKGNDGVNQIREGLQGAKDQLESNAPKLKEATDGIDKLINGTTKLQTGMGKLQGGLSQIEAGLRKGSVGAKQLHDGLGIAKDSTKKLLDGSKQLLAGYQTIETNFNLLASGVGDIKLNLAKIQSIVRGSQGIATELGQKYPTVASDQLYLQLQGTLTLLNTSLTAFISKVGEAEKGAGLLSAGLKKANGGMKQVVDGQTALIAGLTKLYDGMGQLQNGITRAADGQSLVLSNIPKVTDGLGQLKGGQTQLGDGIGLFVNKVGELTDGLGKAVGGLNQIHDGLNTAQGYLTNLSNSVNPSLAGWYLPEEALSKPEFNKIYDNYMSEDRNVTFVYVTFDKSPLSNKGANLVDQVYNTTNKSLKDQRITNAKTAVSDDPATVYSLKPIVSKDIKWLLGYSFIVAFLLLALAYRNVYFAILAVAGAGLSYVVGLAASEEYFMNHYGQIGLKFLVPVIVLPLVFTLSCSVLAQLYKTNTKEHAQFFASNTSSMFAVCMTILATFVGLLFSESYLFVQVALASTVGLVALGLCIVPILYPIFAKKLINDSVEETVHSNTGVTVTD</sequence>
<reference evidence="9" key="1">
    <citation type="submission" date="2021-04" db="EMBL/GenBank/DDBJ databases">
        <title>Genome seq and assembly of Bacillus sp.</title>
        <authorList>
            <person name="Chhetri G."/>
        </authorList>
    </citation>
    <scope>NUCLEOTIDE SEQUENCE</scope>
    <source>
        <strain evidence="9">RG28</strain>
    </source>
</reference>
<dbReference type="Pfam" id="PF03176">
    <property type="entry name" value="MMPL"/>
    <property type="match status" value="2"/>
</dbReference>
<feature type="transmembrane region" description="Helical" evidence="7">
    <location>
        <begin position="307"/>
        <end position="332"/>
    </location>
</feature>
<feature type="transmembrane region" description="Helical" evidence="7">
    <location>
        <begin position="360"/>
        <end position="378"/>
    </location>
</feature>
<dbReference type="SUPFAM" id="SSF82866">
    <property type="entry name" value="Multidrug efflux transporter AcrB transmembrane domain"/>
    <property type="match status" value="2"/>
</dbReference>
<feature type="transmembrane region" description="Helical" evidence="7">
    <location>
        <begin position="279"/>
        <end position="301"/>
    </location>
</feature>
<comment type="subcellular location">
    <subcellularLocation>
        <location evidence="1">Cell membrane</location>
        <topology evidence="1">Multi-pass membrane protein</topology>
    </subcellularLocation>
</comment>
<feature type="transmembrane region" description="Helical" evidence="7">
    <location>
        <begin position="888"/>
        <end position="908"/>
    </location>
</feature>
<keyword evidence="3" id="KW-1003">Cell membrane</keyword>
<comment type="similarity">
    <text evidence="2">Belongs to the resistance-nodulation-cell division (RND) (TC 2.A.6) family. MmpL subfamily.</text>
</comment>
<keyword evidence="10" id="KW-1185">Reference proteome</keyword>
<feature type="transmembrane region" description="Helical" evidence="7">
    <location>
        <begin position="202"/>
        <end position="222"/>
    </location>
</feature>
<dbReference type="PANTHER" id="PTHR33406">
    <property type="entry name" value="MEMBRANE PROTEIN MJ1562-RELATED"/>
    <property type="match status" value="1"/>
</dbReference>
<feature type="transmembrane region" description="Helical" evidence="7">
    <location>
        <begin position="866"/>
        <end position="883"/>
    </location>
</feature>
<keyword evidence="6 7" id="KW-0472">Membrane</keyword>
<feature type="transmembrane region" description="Helical" evidence="7">
    <location>
        <begin position="234"/>
        <end position="258"/>
    </location>
</feature>
<keyword evidence="4 7" id="KW-0812">Transmembrane</keyword>
<evidence type="ECO:0000313" key="10">
    <source>
        <dbReference type="Proteomes" id="UP000682134"/>
    </source>
</evidence>
<dbReference type="EMBL" id="JAGIYQ010000010">
    <property type="protein sequence ID" value="MBP0726333.1"/>
    <property type="molecule type" value="Genomic_DNA"/>
</dbReference>
<evidence type="ECO:0000259" key="8">
    <source>
        <dbReference type="Pfam" id="PF03176"/>
    </source>
</evidence>
<evidence type="ECO:0000256" key="6">
    <source>
        <dbReference type="ARBA" id="ARBA00023136"/>
    </source>
</evidence>
<comment type="caution">
    <text evidence="9">The sequence shown here is derived from an EMBL/GenBank/DDBJ whole genome shotgun (WGS) entry which is preliminary data.</text>
</comment>
<dbReference type="RefSeq" id="WP_209406674.1">
    <property type="nucleotide sequence ID" value="NZ_JAGIYQ010000010.1"/>
</dbReference>
<dbReference type="AlphaFoldDB" id="A0A940SLI2"/>
<feature type="transmembrane region" description="Helical" evidence="7">
    <location>
        <begin position="920"/>
        <end position="945"/>
    </location>
</feature>
<evidence type="ECO:0000256" key="5">
    <source>
        <dbReference type="ARBA" id="ARBA00022989"/>
    </source>
</evidence>
<evidence type="ECO:0000256" key="3">
    <source>
        <dbReference type="ARBA" id="ARBA00022475"/>
    </source>
</evidence>
<evidence type="ECO:0000256" key="1">
    <source>
        <dbReference type="ARBA" id="ARBA00004651"/>
    </source>
</evidence>
<feature type="domain" description="Membrane transport protein MMPL" evidence="8">
    <location>
        <begin position="42"/>
        <end position="359"/>
    </location>
</feature>
<feature type="transmembrane region" description="Helical" evidence="7">
    <location>
        <begin position="986"/>
        <end position="1009"/>
    </location>
</feature>
<keyword evidence="5 7" id="KW-1133">Transmembrane helix</keyword>
<organism evidence="9 10">
    <name type="scientific">Gottfriedia endophytica</name>
    <dbReference type="NCBI Taxonomy" id="2820819"/>
    <lineage>
        <taxon>Bacteria</taxon>
        <taxon>Bacillati</taxon>
        <taxon>Bacillota</taxon>
        <taxon>Bacilli</taxon>
        <taxon>Bacillales</taxon>
        <taxon>Bacillaceae</taxon>
        <taxon>Gottfriedia</taxon>
    </lineage>
</organism>
<accession>A0A940SLI2</accession>
<evidence type="ECO:0000256" key="7">
    <source>
        <dbReference type="SAM" id="Phobius"/>
    </source>
</evidence>
<feature type="domain" description="Membrane transport protein MMPL" evidence="8">
    <location>
        <begin position="786"/>
        <end position="1008"/>
    </location>
</feature>
<dbReference type="InterPro" id="IPR050545">
    <property type="entry name" value="Mycobact_MmpL"/>
</dbReference>
<dbReference type="GO" id="GO:0005886">
    <property type="term" value="C:plasma membrane"/>
    <property type="evidence" value="ECO:0007669"/>
    <property type="project" value="UniProtKB-SubCell"/>
</dbReference>
<gene>
    <name evidence="9" type="ORF">J5Y03_14320</name>
</gene>
<feature type="transmembrane region" description="Helical" evidence="7">
    <location>
        <begin position="957"/>
        <end position="980"/>
    </location>
</feature>
<evidence type="ECO:0000313" key="9">
    <source>
        <dbReference type="EMBL" id="MBP0726333.1"/>
    </source>
</evidence>
<protein>
    <submittedName>
        <fullName evidence="9">MMPL family transporter</fullName>
    </submittedName>
</protein>
<evidence type="ECO:0000256" key="4">
    <source>
        <dbReference type="ARBA" id="ARBA00022692"/>
    </source>
</evidence>
<evidence type="ECO:0000256" key="2">
    <source>
        <dbReference type="ARBA" id="ARBA00010157"/>
    </source>
</evidence>
<dbReference type="InterPro" id="IPR004869">
    <property type="entry name" value="MMPL_dom"/>
</dbReference>
<proteinExistence type="inferred from homology"/>